<evidence type="ECO:0000256" key="1">
    <source>
        <dbReference type="ARBA" id="ARBA00004141"/>
    </source>
</evidence>
<evidence type="ECO:0000256" key="4">
    <source>
        <dbReference type="ARBA" id="ARBA00023136"/>
    </source>
</evidence>
<dbReference type="Proteomes" id="UP000586093">
    <property type="component" value="Unassembled WGS sequence"/>
</dbReference>
<dbReference type="InterPro" id="IPR000620">
    <property type="entry name" value="EamA_dom"/>
</dbReference>
<keyword evidence="3 5" id="KW-1133">Transmembrane helix</keyword>
<dbReference type="SUPFAM" id="SSF103481">
    <property type="entry name" value="Multidrug resistance efflux transporter EmrE"/>
    <property type="match status" value="2"/>
</dbReference>
<dbReference type="PANTHER" id="PTHR22911:SF6">
    <property type="entry name" value="SOLUTE CARRIER FAMILY 35 MEMBER G1"/>
    <property type="match status" value="1"/>
</dbReference>
<evidence type="ECO:0000259" key="6">
    <source>
        <dbReference type="Pfam" id="PF00892"/>
    </source>
</evidence>
<dbReference type="InterPro" id="IPR037185">
    <property type="entry name" value="EmrE-like"/>
</dbReference>
<dbReference type="AlphaFoldDB" id="A0A839HLP1"/>
<feature type="transmembrane region" description="Helical" evidence="5">
    <location>
        <begin position="91"/>
        <end position="108"/>
    </location>
</feature>
<dbReference type="EMBL" id="JACIVI010000001">
    <property type="protein sequence ID" value="MBB1160468.1"/>
    <property type="molecule type" value="Genomic_DNA"/>
</dbReference>
<feature type="transmembrane region" description="Helical" evidence="5">
    <location>
        <begin position="172"/>
        <end position="195"/>
    </location>
</feature>
<name>A0A839HLP1_9BURK</name>
<keyword evidence="4 5" id="KW-0472">Membrane</keyword>
<sequence length="297" mass="30610">MLLATLCFALMSVAVKFASQRYGTGEVVFYRGLIGMLAMATLLRAQGGSWRTPVPGMHVWRSASGVTALSMWFIAIGGLPLATAITLNYMSSVWMALFLIGGAVLMGGRRVDGRLVACVLLGFGGVALILQPTLAREQLGHGLIGLASGLLSALAYLQVTALGRAGEPEARVVFYFSMGSVLVGLGLTLLGPLLGLGGGWTRTHTPFGLACLLAVGGFATLAQWLMTRAYASGSTLVNASLHYLGIVYAAVFGSLFFGDVLNATALAGMALVVVAGLGATLLRSRAAPDAAADPAEA</sequence>
<proteinExistence type="predicted"/>
<keyword evidence="2 5" id="KW-0812">Transmembrane</keyword>
<comment type="caution">
    <text evidence="7">The sequence shown here is derived from an EMBL/GenBank/DDBJ whole genome shotgun (WGS) entry which is preliminary data.</text>
</comment>
<evidence type="ECO:0000256" key="5">
    <source>
        <dbReference type="SAM" id="Phobius"/>
    </source>
</evidence>
<feature type="transmembrane region" description="Helical" evidence="5">
    <location>
        <begin position="115"/>
        <end position="134"/>
    </location>
</feature>
<organism evidence="7 8">
    <name type="scientific">Aquariibacter albus</name>
    <dbReference type="NCBI Taxonomy" id="2759899"/>
    <lineage>
        <taxon>Bacteria</taxon>
        <taxon>Pseudomonadati</taxon>
        <taxon>Pseudomonadota</taxon>
        <taxon>Betaproteobacteria</taxon>
        <taxon>Burkholderiales</taxon>
        <taxon>Sphaerotilaceae</taxon>
        <taxon>Aquariibacter</taxon>
    </lineage>
</organism>
<evidence type="ECO:0000256" key="2">
    <source>
        <dbReference type="ARBA" id="ARBA00022692"/>
    </source>
</evidence>
<dbReference type="PANTHER" id="PTHR22911">
    <property type="entry name" value="ACYL-MALONYL CONDENSING ENZYME-RELATED"/>
    <property type="match status" value="1"/>
</dbReference>
<accession>A0A839HLP1</accession>
<feature type="transmembrane region" description="Helical" evidence="5">
    <location>
        <begin position="66"/>
        <end position="85"/>
    </location>
</feature>
<evidence type="ECO:0000313" key="7">
    <source>
        <dbReference type="EMBL" id="MBB1160468.1"/>
    </source>
</evidence>
<feature type="domain" description="EamA" evidence="6">
    <location>
        <begin position="1"/>
        <end position="130"/>
    </location>
</feature>
<dbReference type="Pfam" id="PF00892">
    <property type="entry name" value="EamA"/>
    <property type="match status" value="1"/>
</dbReference>
<feature type="transmembrane region" description="Helical" evidence="5">
    <location>
        <begin position="140"/>
        <end position="160"/>
    </location>
</feature>
<feature type="transmembrane region" description="Helical" evidence="5">
    <location>
        <begin position="239"/>
        <end position="257"/>
    </location>
</feature>
<feature type="transmembrane region" description="Helical" evidence="5">
    <location>
        <begin position="263"/>
        <end position="282"/>
    </location>
</feature>
<evidence type="ECO:0000313" key="8">
    <source>
        <dbReference type="Proteomes" id="UP000586093"/>
    </source>
</evidence>
<keyword evidence="8" id="KW-1185">Reference proteome</keyword>
<feature type="transmembrane region" description="Helical" evidence="5">
    <location>
        <begin position="28"/>
        <end position="45"/>
    </location>
</feature>
<gene>
    <name evidence="7" type="ORF">H4F90_00540</name>
</gene>
<protein>
    <submittedName>
        <fullName evidence="7">DMT family transporter</fullName>
    </submittedName>
</protein>
<comment type="subcellular location">
    <subcellularLocation>
        <location evidence="1">Membrane</location>
        <topology evidence="1">Multi-pass membrane protein</topology>
    </subcellularLocation>
</comment>
<dbReference type="GO" id="GO:0016020">
    <property type="term" value="C:membrane"/>
    <property type="evidence" value="ECO:0007669"/>
    <property type="project" value="UniProtKB-SubCell"/>
</dbReference>
<reference evidence="7 8" key="1">
    <citation type="submission" date="2020-08" db="EMBL/GenBank/DDBJ databases">
        <title>Aquariorum lacteus gen. nov., sp. nov., a new member of the family Comamonadaceae, isolated from freshwater aquarium.</title>
        <authorList>
            <person name="Chun S.-J."/>
        </authorList>
    </citation>
    <scope>NUCLEOTIDE SEQUENCE [LARGE SCALE GENOMIC DNA]</scope>
    <source>
        <strain evidence="7 8">SJAQ100</strain>
    </source>
</reference>
<feature type="transmembrane region" description="Helical" evidence="5">
    <location>
        <begin position="207"/>
        <end position="227"/>
    </location>
</feature>
<evidence type="ECO:0000256" key="3">
    <source>
        <dbReference type="ARBA" id="ARBA00022989"/>
    </source>
</evidence>